<dbReference type="EnsemblFungi" id="PTTG_28738-t43_1">
    <property type="protein sequence ID" value="PTTG_28738-t43_1-p1"/>
    <property type="gene ID" value="PTTG_28738"/>
</dbReference>
<organism evidence="2">
    <name type="scientific">Puccinia triticina (isolate 1-1 / race 1 (BBBD))</name>
    <name type="common">Brown leaf rust fungus</name>
    <dbReference type="NCBI Taxonomy" id="630390"/>
    <lineage>
        <taxon>Eukaryota</taxon>
        <taxon>Fungi</taxon>
        <taxon>Dikarya</taxon>
        <taxon>Basidiomycota</taxon>
        <taxon>Pucciniomycotina</taxon>
        <taxon>Pucciniomycetes</taxon>
        <taxon>Pucciniales</taxon>
        <taxon>Pucciniaceae</taxon>
        <taxon>Puccinia</taxon>
    </lineage>
</organism>
<accession>A0A0C4EKI0</accession>
<dbReference type="AlphaFoldDB" id="A0A0C4EKI0"/>
<reference evidence="2" key="2">
    <citation type="submission" date="2016-05" db="EMBL/GenBank/DDBJ databases">
        <title>Comparative analysis highlights variable genome content of wheat rusts and divergence of the mating loci.</title>
        <authorList>
            <person name="Cuomo C.A."/>
            <person name="Bakkeren G."/>
            <person name="Szabo L."/>
            <person name="Khalil H."/>
            <person name="Joly D."/>
            <person name="Goldberg J."/>
            <person name="Young S."/>
            <person name="Zeng Q."/>
            <person name="Fellers J."/>
        </authorList>
    </citation>
    <scope>NUCLEOTIDE SEQUENCE [LARGE SCALE GENOMIC DNA]</scope>
    <source>
        <strain evidence="2">1-1 BBBD Race 1</strain>
    </source>
</reference>
<keyword evidence="4" id="KW-1185">Reference proteome</keyword>
<feature type="region of interest" description="Disordered" evidence="1">
    <location>
        <begin position="1"/>
        <end position="84"/>
    </location>
</feature>
<evidence type="ECO:0000313" key="4">
    <source>
        <dbReference type="Proteomes" id="UP000005240"/>
    </source>
</evidence>
<dbReference type="OrthoDB" id="2496376at2759"/>
<dbReference type="EMBL" id="ADAS02000133">
    <property type="protein sequence ID" value="OAV89286.1"/>
    <property type="molecule type" value="Genomic_DNA"/>
</dbReference>
<reference evidence="3" key="4">
    <citation type="submission" date="2025-05" db="UniProtKB">
        <authorList>
            <consortium name="EnsemblFungi"/>
        </authorList>
    </citation>
    <scope>IDENTIFICATION</scope>
    <source>
        <strain evidence="3">isolate 1-1 / race 1 (BBBD)</strain>
    </source>
</reference>
<name>A0A0C4EKI0_PUCT1</name>
<evidence type="ECO:0000256" key="1">
    <source>
        <dbReference type="SAM" id="MobiDB-lite"/>
    </source>
</evidence>
<sequence length="84" mass="8863">MTHQADQHKTEQAPKNDFHTLPVEDKKSGTTPAVLVGTPGLNNDGVVTTQAGPVIPGEQLAGVPIKSSEDLDQRADALNKPKPN</sequence>
<feature type="compositionally biased region" description="Basic and acidic residues" evidence="1">
    <location>
        <begin position="67"/>
        <end position="84"/>
    </location>
</feature>
<evidence type="ECO:0000313" key="2">
    <source>
        <dbReference type="EMBL" id="OAV89286.1"/>
    </source>
</evidence>
<proteinExistence type="predicted"/>
<reference evidence="3 4" key="3">
    <citation type="journal article" date="2017" name="G3 (Bethesda)">
        <title>Comparative analysis highlights variable genome content of wheat rusts and divergence of the mating loci.</title>
        <authorList>
            <person name="Cuomo C.A."/>
            <person name="Bakkeren G."/>
            <person name="Khalil H.B."/>
            <person name="Panwar V."/>
            <person name="Joly D."/>
            <person name="Linning R."/>
            <person name="Sakthikumar S."/>
            <person name="Song X."/>
            <person name="Adiconis X."/>
            <person name="Fan L."/>
            <person name="Goldberg J.M."/>
            <person name="Levin J.Z."/>
            <person name="Young S."/>
            <person name="Zeng Q."/>
            <person name="Anikster Y."/>
            <person name="Bruce M."/>
            <person name="Wang M."/>
            <person name="Yin C."/>
            <person name="McCallum B."/>
            <person name="Szabo L.J."/>
            <person name="Hulbert S."/>
            <person name="Chen X."/>
            <person name="Fellers J.P."/>
        </authorList>
    </citation>
    <scope>NUCLEOTIDE SEQUENCE</scope>
    <source>
        <strain evidence="4">Isolate 1-1 / race 1 (BBBD)</strain>
        <strain evidence="3">isolate 1-1 / race 1 (BBBD)</strain>
    </source>
</reference>
<gene>
    <name evidence="2" type="ORF">PTTG_28738</name>
</gene>
<dbReference type="VEuPathDB" id="FungiDB:PTTG_28738"/>
<evidence type="ECO:0000313" key="3">
    <source>
        <dbReference type="EnsemblFungi" id="PTTG_28738-t43_1-p1"/>
    </source>
</evidence>
<protein>
    <submittedName>
        <fullName evidence="2 3">Uncharacterized protein</fullName>
    </submittedName>
</protein>
<reference evidence="2" key="1">
    <citation type="submission" date="2009-11" db="EMBL/GenBank/DDBJ databases">
        <authorList>
            <consortium name="The Broad Institute Genome Sequencing Platform"/>
            <person name="Ward D."/>
            <person name="Feldgarden M."/>
            <person name="Earl A."/>
            <person name="Young S.K."/>
            <person name="Zeng Q."/>
            <person name="Koehrsen M."/>
            <person name="Alvarado L."/>
            <person name="Berlin A."/>
            <person name="Bochicchio J."/>
            <person name="Borenstein D."/>
            <person name="Chapman S.B."/>
            <person name="Chen Z."/>
            <person name="Engels R."/>
            <person name="Freedman E."/>
            <person name="Gellesch M."/>
            <person name="Goldberg J."/>
            <person name="Griggs A."/>
            <person name="Gujja S."/>
            <person name="Heilman E."/>
            <person name="Heiman D."/>
            <person name="Hepburn T."/>
            <person name="Howarth C."/>
            <person name="Jen D."/>
            <person name="Larson L."/>
            <person name="Lewis B."/>
            <person name="Mehta T."/>
            <person name="Park D."/>
            <person name="Pearson M."/>
            <person name="Roberts A."/>
            <person name="Saif S."/>
            <person name="Shea T."/>
            <person name="Shenoy N."/>
            <person name="Sisk P."/>
            <person name="Stolte C."/>
            <person name="Sykes S."/>
            <person name="Thomson T."/>
            <person name="Walk T."/>
            <person name="White J."/>
            <person name="Yandava C."/>
            <person name="Izard J."/>
            <person name="Baranova O.V."/>
            <person name="Blanton J.M."/>
            <person name="Tanner A.C."/>
            <person name="Dewhirst F.E."/>
            <person name="Haas B."/>
            <person name="Nusbaum C."/>
            <person name="Birren B."/>
        </authorList>
    </citation>
    <scope>NUCLEOTIDE SEQUENCE [LARGE SCALE GENOMIC DNA]</scope>
    <source>
        <strain evidence="2">1-1 BBBD Race 1</strain>
    </source>
</reference>
<dbReference type="Proteomes" id="UP000005240">
    <property type="component" value="Unassembled WGS sequence"/>
</dbReference>
<feature type="compositionally biased region" description="Basic and acidic residues" evidence="1">
    <location>
        <begin position="1"/>
        <end position="28"/>
    </location>
</feature>